<name>A0A1E3NWD9_WICAA</name>
<dbReference type="AlphaFoldDB" id="A0A1E3NWD9"/>
<organism evidence="2 3">
    <name type="scientific">Wickerhamomyces anomalus (strain ATCC 58044 / CBS 1984 / NCYC 433 / NRRL Y-366-8)</name>
    <name type="common">Yeast</name>
    <name type="synonym">Hansenula anomala</name>
    <dbReference type="NCBI Taxonomy" id="683960"/>
    <lineage>
        <taxon>Eukaryota</taxon>
        <taxon>Fungi</taxon>
        <taxon>Dikarya</taxon>
        <taxon>Ascomycota</taxon>
        <taxon>Saccharomycotina</taxon>
        <taxon>Saccharomycetes</taxon>
        <taxon>Phaffomycetales</taxon>
        <taxon>Wickerhamomycetaceae</taxon>
        <taxon>Wickerhamomyces</taxon>
    </lineage>
</organism>
<dbReference type="GeneID" id="30203162"/>
<evidence type="ECO:0000313" key="3">
    <source>
        <dbReference type="Proteomes" id="UP000094112"/>
    </source>
</evidence>
<dbReference type="EMBL" id="KV454213">
    <property type="protein sequence ID" value="ODQ57433.1"/>
    <property type="molecule type" value="Genomic_DNA"/>
</dbReference>
<evidence type="ECO:0000256" key="1">
    <source>
        <dbReference type="SAM" id="MobiDB-lite"/>
    </source>
</evidence>
<dbReference type="Proteomes" id="UP000094112">
    <property type="component" value="Unassembled WGS sequence"/>
</dbReference>
<gene>
    <name evidence="2" type="ORF">WICANDRAFT_85614</name>
</gene>
<feature type="region of interest" description="Disordered" evidence="1">
    <location>
        <begin position="43"/>
        <end position="64"/>
    </location>
</feature>
<dbReference type="RefSeq" id="XP_019036640.1">
    <property type="nucleotide sequence ID" value="XM_019185916.1"/>
</dbReference>
<proteinExistence type="predicted"/>
<sequence length="64" mass="7680">MYNVDYEIFYQLHVLKIGAFRPLVLKLRRIQFFILEYRPKYTSKINRSSTQSSKRTACSFPSQT</sequence>
<accession>A0A1E3NWD9</accession>
<protein>
    <submittedName>
        <fullName evidence="2">Uncharacterized protein</fullName>
    </submittedName>
</protein>
<evidence type="ECO:0000313" key="2">
    <source>
        <dbReference type="EMBL" id="ODQ57433.1"/>
    </source>
</evidence>
<keyword evidence="3" id="KW-1185">Reference proteome</keyword>
<reference evidence="2 3" key="1">
    <citation type="journal article" date="2016" name="Proc. Natl. Acad. Sci. U.S.A.">
        <title>Comparative genomics of biotechnologically important yeasts.</title>
        <authorList>
            <person name="Riley R."/>
            <person name="Haridas S."/>
            <person name="Wolfe K.H."/>
            <person name="Lopes M.R."/>
            <person name="Hittinger C.T."/>
            <person name="Goeker M."/>
            <person name="Salamov A.A."/>
            <person name="Wisecaver J.H."/>
            <person name="Long T.M."/>
            <person name="Calvey C.H."/>
            <person name="Aerts A.L."/>
            <person name="Barry K.W."/>
            <person name="Choi C."/>
            <person name="Clum A."/>
            <person name="Coughlan A.Y."/>
            <person name="Deshpande S."/>
            <person name="Douglass A.P."/>
            <person name="Hanson S.J."/>
            <person name="Klenk H.-P."/>
            <person name="LaButti K.M."/>
            <person name="Lapidus A."/>
            <person name="Lindquist E.A."/>
            <person name="Lipzen A.M."/>
            <person name="Meier-Kolthoff J.P."/>
            <person name="Ohm R.A."/>
            <person name="Otillar R.P."/>
            <person name="Pangilinan J.L."/>
            <person name="Peng Y."/>
            <person name="Rokas A."/>
            <person name="Rosa C.A."/>
            <person name="Scheuner C."/>
            <person name="Sibirny A.A."/>
            <person name="Slot J.C."/>
            <person name="Stielow J.B."/>
            <person name="Sun H."/>
            <person name="Kurtzman C.P."/>
            <person name="Blackwell M."/>
            <person name="Grigoriev I.V."/>
            <person name="Jeffries T.W."/>
        </authorList>
    </citation>
    <scope>NUCLEOTIDE SEQUENCE [LARGE SCALE GENOMIC DNA]</scope>
    <source>
        <strain evidence="3">ATCC 58044 / CBS 1984 / NCYC 433 / NRRL Y-366-8</strain>
    </source>
</reference>